<dbReference type="Proteomes" id="UP001562357">
    <property type="component" value="Unassembled WGS sequence"/>
</dbReference>
<proteinExistence type="predicted"/>
<feature type="region of interest" description="Disordered" evidence="1">
    <location>
        <begin position="1"/>
        <end position="150"/>
    </location>
</feature>
<evidence type="ECO:0000313" key="2">
    <source>
        <dbReference type="EMBL" id="GAB0132000.1"/>
    </source>
</evidence>
<dbReference type="PANTHER" id="PTHR34755:SF4">
    <property type="entry name" value="F-BOX DOMAIN-CONTAINING PROTEIN"/>
    <property type="match status" value="1"/>
</dbReference>
<feature type="compositionally biased region" description="Basic and acidic residues" evidence="1">
    <location>
        <begin position="667"/>
        <end position="677"/>
    </location>
</feature>
<feature type="compositionally biased region" description="Low complexity" evidence="1">
    <location>
        <begin position="18"/>
        <end position="30"/>
    </location>
</feature>
<comment type="caution">
    <text evidence="2">The sequence shown here is derived from an EMBL/GenBank/DDBJ whole genome shotgun (WGS) entry which is preliminary data.</text>
</comment>
<feature type="region of interest" description="Disordered" evidence="1">
    <location>
        <begin position="587"/>
        <end position="687"/>
    </location>
</feature>
<reference evidence="3" key="1">
    <citation type="submission" date="2024-06" db="EMBL/GenBank/DDBJ databases">
        <title>Draft Genome Sequences of Epichloe bromicola Strains Isolated from Elymus ciliaris.</title>
        <authorList>
            <consortium name="Epichloe bromicola genome sequencing consortium"/>
            <person name="Miura A."/>
            <person name="Imano S."/>
            <person name="Ashida A."/>
            <person name="Sato I."/>
            <person name="Chiba S."/>
            <person name="Tanaka A."/>
            <person name="Camagna M."/>
            <person name="Takemoto D."/>
        </authorList>
    </citation>
    <scope>NUCLEOTIDE SEQUENCE [LARGE SCALE GENOMIC DNA]</scope>
    <source>
        <strain evidence="3">DP</strain>
    </source>
</reference>
<evidence type="ECO:0000313" key="3">
    <source>
        <dbReference type="Proteomes" id="UP001562357"/>
    </source>
</evidence>
<keyword evidence="3" id="KW-1185">Reference proteome</keyword>
<dbReference type="InterPro" id="IPR032675">
    <property type="entry name" value="LRR_dom_sf"/>
</dbReference>
<feature type="compositionally biased region" description="Basic residues" evidence="1">
    <location>
        <begin position="121"/>
        <end position="137"/>
    </location>
</feature>
<feature type="compositionally biased region" description="Polar residues" evidence="1">
    <location>
        <begin position="1"/>
        <end position="14"/>
    </location>
</feature>
<dbReference type="SUPFAM" id="SSF52047">
    <property type="entry name" value="RNI-like"/>
    <property type="match status" value="1"/>
</dbReference>
<feature type="compositionally biased region" description="Polar residues" evidence="1">
    <location>
        <begin position="111"/>
        <end position="120"/>
    </location>
</feature>
<dbReference type="Gene3D" id="3.80.10.10">
    <property type="entry name" value="Ribonuclease Inhibitor"/>
    <property type="match status" value="1"/>
</dbReference>
<organism evidence="2 3">
    <name type="scientific">Epichloe bromicola</name>
    <dbReference type="NCBI Taxonomy" id="79588"/>
    <lineage>
        <taxon>Eukaryota</taxon>
        <taxon>Fungi</taxon>
        <taxon>Dikarya</taxon>
        <taxon>Ascomycota</taxon>
        <taxon>Pezizomycotina</taxon>
        <taxon>Sordariomycetes</taxon>
        <taxon>Hypocreomycetidae</taxon>
        <taxon>Hypocreales</taxon>
        <taxon>Clavicipitaceae</taxon>
        <taxon>Epichloe</taxon>
    </lineage>
</organism>
<protein>
    <submittedName>
        <fullName evidence="2">Uncharacterized protein</fullName>
    </submittedName>
</protein>
<sequence length="747" mass="84315">MAVTRKSGTQQRGEPSNRRSSNRASRGSVSRPKRRERLNYAEDSSDADEFSDVHSISSLENNPVSEIVPPSTRSTRSTRIAKESAADSRSFGNSSTLAIRESTNVRRGCRNTVQQKLQNGQKRKRTSRPQLGKRRKLGASSAPESDLNPNAIIPDWTDPRIPFGCWVDIFLYAAREGSTEALSTGWLIHVATTCKAFAEPALTAIYRCPAIKSAAKAKRLAALLDRPVSEMLFNYRAKIDTLHINIHIVQPGVLFQLIHPLTRLQELIIYTQLDQPPYRELDKTMRWHYPEDVFDALEASQATSTTSGSKPFATSLKSWEWSGRFIGGCVANLDAMTSVHQTASFSQLTRLSLTNFQVPSLKNLRITSEEKELQTYHEDGNVIQSVANAISQLGALKHLVFEASTVMNDRLLPLLPKNLVHFELINCWEVKSEDLAAFLGTHGSEMRTLSLLHNQSLDLAFLTDLNETCPKLRELNMNLSYYRHHDCVNDADPMYDQALLPSQVPRWPPSLRVLNIEHIRDWSVETAEMFFQSIIDSAADLPDLRYLAIKTMLDIPWQARATLRRKWRDKMENVFLRPYVPPTCFTTLRPPSNGEAPASKKKQSLELAVSPSRRSSRLASNSELSESHAESPIRSTRQQHHNKPSYKEPDTDEDEFNSDQDEEGEGPGERMNEREGGHNITTRHQSPNANEAAPAFIHGKCTTVNILFDNQKVRELQYSMEDFGSDESDSEEEWVGDYEDVGSFVVF</sequence>
<dbReference type="PANTHER" id="PTHR34755">
    <property type="entry name" value="SERINE/ARGININE REPETITIVE MATRIX PROTEIN 3-RELATED"/>
    <property type="match status" value="1"/>
</dbReference>
<dbReference type="InterPro" id="IPR052109">
    <property type="entry name" value="SRRM_Domain-Containing"/>
</dbReference>
<feature type="compositionally biased region" description="Acidic residues" evidence="1">
    <location>
        <begin position="650"/>
        <end position="666"/>
    </location>
</feature>
<dbReference type="EMBL" id="BAAFGZ010000008">
    <property type="protein sequence ID" value="GAB0132000.1"/>
    <property type="molecule type" value="Genomic_DNA"/>
</dbReference>
<gene>
    <name evidence="2" type="primary">g451</name>
    <name evidence="2" type="ORF">EsDP_00000451</name>
</gene>
<name>A0ABQ0CEX8_9HYPO</name>
<accession>A0ABQ0CEX8</accession>
<evidence type="ECO:0000256" key="1">
    <source>
        <dbReference type="SAM" id="MobiDB-lite"/>
    </source>
</evidence>
<feature type="compositionally biased region" description="Polar residues" evidence="1">
    <location>
        <begin position="54"/>
        <end position="64"/>
    </location>
</feature>